<sequence length="201" mass="21436">MSGDTPDWDVRYAGRDLREAQPAQVLLDFAHLLPAQGRALDLACGLGANALFLAHRGLDTAAWDSSPTAIAALERAAVGLGLATEIRDVVADPPPAEAFDVIVVSRFLERALAPRLADALKPGGLLFYQTFGPAEVDPARGPRRPAFRLACGELPRLFPTLALCVYREEGALGDTTQGLRDEVYAVFRRLPGGLADPPLPA</sequence>
<evidence type="ECO:0000313" key="1">
    <source>
        <dbReference type="EMBL" id="AOV18188.1"/>
    </source>
</evidence>
<dbReference type="Proteomes" id="UP000095342">
    <property type="component" value="Chromosome"/>
</dbReference>
<dbReference type="CDD" id="cd02440">
    <property type="entry name" value="AdoMet_MTases"/>
    <property type="match status" value="1"/>
</dbReference>
<dbReference type="Pfam" id="PF13489">
    <property type="entry name" value="Methyltransf_23"/>
    <property type="match status" value="1"/>
</dbReference>
<evidence type="ECO:0000313" key="2">
    <source>
        <dbReference type="Proteomes" id="UP000095342"/>
    </source>
</evidence>
<dbReference type="SUPFAM" id="SSF53335">
    <property type="entry name" value="S-adenosyl-L-methionine-dependent methyltransferases"/>
    <property type="match status" value="1"/>
</dbReference>
<evidence type="ECO:0008006" key="3">
    <source>
        <dbReference type="Google" id="ProtNLM"/>
    </source>
</evidence>
<protein>
    <recommendedName>
        <fullName evidence="3">SAM-dependent methyltransferase</fullName>
    </recommendedName>
</protein>
<dbReference type="Gene3D" id="3.40.50.150">
    <property type="entry name" value="Vaccinia Virus protein VP39"/>
    <property type="match status" value="1"/>
</dbReference>
<name>A0A1D8KB39_9GAMM</name>
<organism evidence="1 2">
    <name type="scientific">Acidihalobacter aeolianus</name>
    <dbReference type="NCBI Taxonomy" id="2792603"/>
    <lineage>
        <taxon>Bacteria</taxon>
        <taxon>Pseudomonadati</taxon>
        <taxon>Pseudomonadota</taxon>
        <taxon>Gammaproteobacteria</taxon>
        <taxon>Chromatiales</taxon>
        <taxon>Ectothiorhodospiraceae</taxon>
        <taxon>Acidihalobacter</taxon>
    </lineage>
</organism>
<gene>
    <name evidence="1" type="ORF">BJI67_14970</name>
</gene>
<accession>A0A1D8KB39</accession>
<reference evidence="1 2" key="1">
    <citation type="submission" date="2016-09" db="EMBL/GenBank/DDBJ databases">
        <title>Acidihalobacter prosperus V6 (DSM14174).</title>
        <authorList>
            <person name="Khaleque H.N."/>
            <person name="Ramsay J.P."/>
            <person name="Murphy R.J.T."/>
            <person name="Kaksonen A.H."/>
            <person name="Boxall N.J."/>
            <person name="Watkin E.L.J."/>
        </authorList>
    </citation>
    <scope>NUCLEOTIDE SEQUENCE [LARGE SCALE GENOMIC DNA]</scope>
    <source>
        <strain evidence="1 2">V6</strain>
    </source>
</reference>
<dbReference type="RefSeq" id="WP_070073718.1">
    <property type="nucleotide sequence ID" value="NZ_CP017448.1"/>
</dbReference>
<proteinExistence type="predicted"/>
<dbReference type="InterPro" id="IPR029063">
    <property type="entry name" value="SAM-dependent_MTases_sf"/>
</dbReference>
<dbReference type="EMBL" id="CP017448">
    <property type="protein sequence ID" value="AOV18188.1"/>
    <property type="molecule type" value="Genomic_DNA"/>
</dbReference>
<keyword evidence="2" id="KW-1185">Reference proteome</keyword>
<dbReference type="AlphaFoldDB" id="A0A1D8KB39"/>
<dbReference type="KEGG" id="aaeo:BJI67_14970"/>